<dbReference type="STRING" id="1325130.HFN_1537"/>
<comment type="caution">
    <text evidence="2">The sequence shown here is derived from an EMBL/GenBank/DDBJ whole genome shotgun (WGS) entry which is preliminary data.</text>
</comment>
<dbReference type="Proteomes" id="UP000018143">
    <property type="component" value="Unassembled WGS sequence"/>
</dbReference>
<proteinExistence type="predicted"/>
<dbReference type="InterPro" id="IPR008687">
    <property type="entry name" value="MobC"/>
</dbReference>
<accession>T1DUL5</accession>
<dbReference type="Pfam" id="PF05713">
    <property type="entry name" value="MobC"/>
    <property type="match status" value="1"/>
</dbReference>
<evidence type="ECO:0000313" key="3">
    <source>
        <dbReference type="Proteomes" id="UP000018143"/>
    </source>
</evidence>
<reference evidence="2 3" key="1">
    <citation type="journal article" date="2013" name="Genome Announc.">
        <title>Draft Genome Sequence of Helicobacter fennelliae Strain MRY12-0050, Isolated from a Bacteremia Patient.</title>
        <authorList>
            <person name="Rimbara E."/>
            <person name="Matsui M."/>
            <person name="Mori S."/>
            <person name="Suzuki S."/>
            <person name="Suzuki M."/>
            <person name="Kim H."/>
            <person name="Sekizuka T."/>
            <person name="Kuroda M."/>
            <person name="Shibayama K."/>
        </authorList>
    </citation>
    <scope>NUCLEOTIDE SEQUENCE [LARGE SCALE GENOMIC DNA]</scope>
    <source>
        <strain evidence="2 3">MRY12-0050</strain>
    </source>
</reference>
<organism evidence="2 3">
    <name type="scientific">Helicobacter fennelliae MRY12-0050</name>
    <dbReference type="NCBI Taxonomy" id="1325130"/>
    <lineage>
        <taxon>Bacteria</taxon>
        <taxon>Pseudomonadati</taxon>
        <taxon>Campylobacterota</taxon>
        <taxon>Epsilonproteobacteria</taxon>
        <taxon>Campylobacterales</taxon>
        <taxon>Helicobacteraceae</taxon>
        <taxon>Helicobacter</taxon>
    </lineage>
</organism>
<feature type="domain" description="Bacterial mobilisation" evidence="1">
    <location>
        <begin position="129"/>
        <end position="170"/>
    </location>
</feature>
<evidence type="ECO:0000313" key="2">
    <source>
        <dbReference type="EMBL" id="GAD17978.1"/>
    </source>
</evidence>
<sequence length="185" mass="21308">MKVVTPKKGRIVNKSNIVSFRITHDNKERLCKIQEKSGLDKSKILNFLIESFEPHKHLELLESSNDEVGKKKIVLYLSLDEYAKLKQSAQQNFRGSVARELKFHALNFIYKVKIPDMQEIQSLNETRAELHKIGSNINQIAKAYNTQLKPNIDDKLLAILNDLREKIDKLSLAITTLLSNKRRLA</sequence>
<protein>
    <recommendedName>
        <fullName evidence="1">Bacterial mobilisation domain-containing protein</fullName>
    </recommendedName>
</protein>
<name>T1DUL5_9HELI</name>
<evidence type="ECO:0000259" key="1">
    <source>
        <dbReference type="Pfam" id="PF05713"/>
    </source>
</evidence>
<dbReference type="AlphaFoldDB" id="T1DUL5"/>
<keyword evidence="3" id="KW-1185">Reference proteome</keyword>
<dbReference type="EMBL" id="BASD01000003">
    <property type="protein sequence ID" value="GAD17978.1"/>
    <property type="molecule type" value="Genomic_DNA"/>
</dbReference>
<gene>
    <name evidence="2" type="ORF">HFN_1537</name>
</gene>